<comment type="caution">
    <text evidence="3">The sequence shown here is derived from an EMBL/GenBank/DDBJ whole genome shotgun (WGS) entry which is preliminary data.</text>
</comment>
<gene>
    <name evidence="3" type="ORF">CROQUDRAFT_111025</name>
</gene>
<evidence type="ECO:0000259" key="2">
    <source>
        <dbReference type="Pfam" id="PF13679"/>
    </source>
</evidence>
<dbReference type="InterPro" id="IPR052220">
    <property type="entry name" value="METTL25"/>
</dbReference>
<dbReference type="AlphaFoldDB" id="A0A9P6T7M6"/>
<reference evidence="3" key="1">
    <citation type="submission" date="2013-11" db="EMBL/GenBank/DDBJ databases">
        <title>Genome sequence of the fusiform rust pathogen reveals effectors for host alternation and coevolution with pine.</title>
        <authorList>
            <consortium name="DOE Joint Genome Institute"/>
            <person name="Smith K."/>
            <person name="Pendleton A."/>
            <person name="Kubisiak T."/>
            <person name="Anderson C."/>
            <person name="Salamov A."/>
            <person name="Aerts A."/>
            <person name="Riley R."/>
            <person name="Clum A."/>
            <person name="Lindquist E."/>
            <person name="Ence D."/>
            <person name="Campbell M."/>
            <person name="Kronenberg Z."/>
            <person name="Feau N."/>
            <person name="Dhillon B."/>
            <person name="Hamelin R."/>
            <person name="Burleigh J."/>
            <person name="Smith J."/>
            <person name="Yandell M."/>
            <person name="Nelson C."/>
            <person name="Grigoriev I."/>
            <person name="Davis J."/>
        </authorList>
    </citation>
    <scope>NUCLEOTIDE SEQUENCE</scope>
    <source>
        <strain evidence="3">G11</strain>
    </source>
</reference>
<dbReference type="Proteomes" id="UP000886653">
    <property type="component" value="Unassembled WGS sequence"/>
</dbReference>
<dbReference type="SUPFAM" id="SSF53335">
    <property type="entry name" value="S-adenosyl-L-methionine-dependent methyltransferases"/>
    <property type="match status" value="1"/>
</dbReference>
<accession>A0A9P6T7M6</accession>
<feature type="region of interest" description="Disordered" evidence="1">
    <location>
        <begin position="214"/>
        <end position="244"/>
    </location>
</feature>
<feature type="compositionally biased region" description="Low complexity" evidence="1">
    <location>
        <begin position="214"/>
        <end position="223"/>
    </location>
</feature>
<dbReference type="Pfam" id="PF13679">
    <property type="entry name" value="Methyltransf_32"/>
    <property type="match status" value="1"/>
</dbReference>
<dbReference type="PANTHER" id="PTHR12496">
    <property type="entry name" value="CGI-41 METHYLTRANSFERASE"/>
    <property type="match status" value="1"/>
</dbReference>
<sequence>MVAECPDVNERLHDVATYTKILVACLHVVALSACTQETSQRRSHESTHYALNEVVPHWDALGNVRITGDGGLHAVVRPNAHSMYTKTSLRGPEPDEGSGGKMKMETQITSLVELLSPPHSLNSTPSFPFISNLIQSSPIDFYSSNHQQQLTLNPDRGPWAVLPTEWQSFFTQAFHQDSDPTSLIRALASCDSHPSFPPSLADFLYAVRSLSLPRQPHPQQRPLFSHPRSPEKSQYESASASDEDDCVRMLKPRTGIGPKKDREIGQILRLIRSLRLTTSHALDLGAGRGHLSQALGLEGFEVLSIDANSQFELTTAAASFQTTRLDADGIAELLASQPPSLVVGLHACGDLSPAILSGFLRDAQTHHHTLVLVGCCYNLLTLANIPRSLSFLSSHHLQLAAQTPASWSANWGAFERSIVKLAYRSRWASELAPLEPPRHGRLADRHYESYTQYRVAAIAKSGVEPKRVLKRSEEDEAMDLWKLSVAWTIRAVLGPCVESLIVLERFVSTCTVIEETGGQRRVELVNVFDQCEGQSPRNLAIVIRSLL</sequence>
<dbReference type="OrthoDB" id="3366226at2759"/>
<name>A0A9P6T7M6_9BASI</name>
<evidence type="ECO:0000313" key="4">
    <source>
        <dbReference type="Proteomes" id="UP000886653"/>
    </source>
</evidence>
<proteinExistence type="predicted"/>
<dbReference type="InterPro" id="IPR029063">
    <property type="entry name" value="SAM-dependent_MTases_sf"/>
</dbReference>
<feature type="domain" description="Methyltransferase" evidence="2">
    <location>
        <begin position="259"/>
        <end position="381"/>
    </location>
</feature>
<protein>
    <recommendedName>
        <fullName evidence="2">Methyltransferase domain-containing protein</fullName>
    </recommendedName>
</protein>
<evidence type="ECO:0000313" key="3">
    <source>
        <dbReference type="EMBL" id="KAG0140603.1"/>
    </source>
</evidence>
<keyword evidence="4" id="KW-1185">Reference proteome</keyword>
<dbReference type="EMBL" id="MU167432">
    <property type="protein sequence ID" value="KAG0140603.1"/>
    <property type="molecule type" value="Genomic_DNA"/>
</dbReference>
<dbReference type="InterPro" id="IPR025714">
    <property type="entry name" value="Methyltranfer_dom"/>
</dbReference>
<evidence type="ECO:0000256" key="1">
    <source>
        <dbReference type="SAM" id="MobiDB-lite"/>
    </source>
</evidence>
<organism evidence="3 4">
    <name type="scientific">Cronartium quercuum f. sp. fusiforme G11</name>
    <dbReference type="NCBI Taxonomy" id="708437"/>
    <lineage>
        <taxon>Eukaryota</taxon>
        <taxon>Fungi</taxon>
        <taxon>Dikarya</taxon>
        <taxon>Basidiomycota</taxon>
        <taxon>Pucciniomycotina</taxon>
        <taxon>Pucciniomycetes</taxon>
        <taxon>Pucciniales</taxon>
        <taxon>Coleosporiaceae</taxon>
        <taxon>Cronartium</taxon>
    </lineage>
</organism>
<dbReference type="PANTHER" id="PTHR12496:SF0">
    <property type="entry name" value="METHYLTRANSFERASE DOMAIN-CONTAINING PROTEIN"/>
    <property type="match status" value="1"/>
</dbReference>